<reference evidence="3 4" key="1">
    <citation type="submission" date="2012-08" db="EMBL/GenBank/DDBJ databases">
        <authorList>
            <person name="Gan P.H.P."/>
            <person name="Ikeda K."/>
            <person name="Irieda H."/>
            <person name="Narusaka M."/>
            <person name="O'Connell R.J."/>
            <person name="Narusaka Y."/>
            <person name="Takano Y."/>
            <person name="Kubo Y."/>
            <person name="Shirasu K."/>
        </authorList>
    </citation>
    <scope>NUCLEOTIDE SEQUENCE [LARGE SCALE GENOMIC DNA]</scope>
    <source>
        <strain evidence="3 4">Nara gc5</strain>
    </source>
</reference>
<comment type="caution">
    <text evidence="3">The sequence shown here is derived from an EMBL/GenBank/DDBJ whole genome shotgun (WGS) entry which is preliminary data.</text>
</comment>
<feature type="region of interest" description="Disordered" evidence="1">
    <location>
        <begin position="480"/>
        <end position="500"/>
    </location>
</feature>
<name>A0A7J6JMF3_COLFN</name>
<dbReference type="RefSeq" id="XP_031888484.1">
    <property type="nucleotide sequence ID" value="XM_032032163.1"/>
</dbReference>
<dbReference type="GeneID" id="43616213"/>
<gene>
    <name evidence="3" type="ORF">CGGC5_v000693</name>
</gene>
<organism evidence="3 4">
    <name type="scientific">Colletotrichum fructicola (strain Nara gc5)</name>
    <name type="common">Anthracnose fungus</name>
    <name type="synonym">Colletotrichum gloeosporioides (strain Nara gc5)</name>
    <dbReference type="NCBI Taxonomy" id="1213859"/>
    <lineage>
        <taxon>Eukaryota</taxon>
        <taxon>Fungi</taxon>
        <taxon>Dikarya</taxon>
        <taxon>Ascomycota</taxon>
        <taxon>Pezizomycotina</taxon>
        <taxon>Sordariomycetes</taxon>
        <taxon>Hypocreomycetidae</taxon>
        <taxon>Glomerellales</taxon>
        <taxon>Glomerellaceae</taxon>
        <taxon>Colletotrichum</taxon>
        <taxon>Colletotrichum gloeosporioides species complex</taxon>
    </lineage>
</organism>
<evidence type="ECO:0000313" key="3">
    <source>
        <dbReference type="EMBL" id="KAF4490872.1"/>
    </source>
</evidence>
<accession>A0A7J6JMF3</accession>
<protein>
    <recommendedName>
        <fullName evidence="2">F-box domain-containing protein</fullName>
    </recommendedName>
</protein>
<dbReference type="EMBL" id="ANPB02000001">
    <property type="protein sequence ID" value="KAF4490872.1"/>
    <property type="molecule type" value="Genomic_DNA"/>
</dbReference>
<dbReference type="PROSITE" id="PS50181">
    <property type="entry name" value="FBOX"/>
    <property type="match status" value="1"/>
</dbReference>
<evidence type="ECO:0000256" key="1">
    <source>
        <dbReference type="SAM" id="MobiDB-lite"/>
    </source>
</evidence>
<dbReference type="Proteomes" id="UP000011096">
    <property type="component" value="Unassembled WGS sequence"/>
</dbReference>
<dbReference type="InParanoid" id="A0A7J6JMF3"/>
<evidence type="ECO:0000313" key="4">
    <source>
        <dbReference type="Proteomes" id="UP000011096"/>
    </source>
</evidence>
<evidence type="ECO:0000259" key="2">
    <source>
        <dbReference type="PROSITE" id="PS50181"/>
    </source>
</evidence>
<feature type="domain" description="F-box" evidence="2">
    <location>
        <begin position="1"/>
        <end position="47"/>
    </location>
</feature>
<dbReference type="OrthoDB" id="5334391at2759"/>
<dbReference type="InterPro" id="IPR001810">
    <property type="entry name" value="F-box_dom"/>
</dbReference>
<reference evidence="3 4" key="2">
    <citation type="submission" date="2020-04" db="EMBL/GenBank/DDBJ databases">
        <title>Genome sequencing and assembly of multiple isolates from the Colletotrichum gloeosporioides species complex.</title>
        <authorList>
            <person name="Gan P."/>
            <person name="Shirasu K."/>
        </authorList>
    </citation>
    <scope>NUCLEOTIDE SEQUENCE [LARGE SCALE GENOMIC DNA]</scope>
    <source>
        <strain evidence="3 4">Nara gc5</strain>
    </source>
</reference>
<proteinExistence type="predicted"/>
<sequence length="541" mass="59630">MFQLTDLPDTLFLDIITHLKPREIVVHRRVSRASHAALTRPDLSQALLHVFFPRSLECRTLRCQISSANESQPALVPNAELATEPDSDWPSIFASVARRYYSLTSGTYHTLTTIPVLKDAKCFYPFNPWNRTLRRDEMTFPLQLPDRRWTCSDGIIIYPAPSSPPVFEALDLSSNSETTVPFDWSSKIVRRVRLSHHILVIEWAEEDGSHPLNDSETAHRHFASAFTVTTTSSPLHPSASSPPIVEFRSEWKIHYLGLPLSPSDRLFSTHNATHYALYAHQPTRSPWGEDTPLERLVVWSLNAPSAYRPSIDPSSTHKPTTDAGPEIVLRLTNGDLDRWGIRQRDTPRLMRLVLDTTHEARGGNVVLQEEDHQWAAGPQSSETPPARHFLRSTGVPLTALGPAWVDECGAEGDAERSFCPASSSSSSSPGRATAAPCWRHEEFPYLTVAEVVDEAAGVRVCGRRCFAMETVSAIVDGSFSAGGGGGTTTAEAEEDGGDAGRAEVQFPDDMWRAVMSGAALAGDERWVVGEDGAGDVSVVRF</sequence>
<dbReference type="AlphaFoldDB" id="A0A7J6JMF3"/>
<keyword evidence="4" id="KW-1185">Reference proteome</keyword>